<feature type="region of interest" description="Disordered" evidence="5">
    <location>
        <begin position="96"/>
        <end position="124"/>
    </location>
</feature>
<dbReference type="Proteomes" id="UP000008631">
    <property type="component" value="Chromosome"/>
</dbReference>
<evidence type="ECO:0000256" key="4">
    <source>
        <dbReference type="RuleBase" id="RU003651"/>
    </source>
</evidence>
<dbReference type="Pfam" id="PF00004">
    <property type="entry name" value="AAA"/>
    <property type="match status" value="1"/>
</dbReference>
<dbReference type="GO" id="GO:0005524">
    <property type="term" value="F:ATP binding"/>
    <property type="evidence" value="ECO:0007669"/>
    <property type="project" value="UniProtKB-KW"/>
</dbReference>
<organism evidence="7 8">
    <name type="scientific">Isosphaera pallida (strain ATCC 43644 / DSM 9630 / IS1B)</name>
    <dbReference type="NCBI Taxonomy" id="575540"/>
    <lineage>
        <taxon>Bacteria</taxon>
        <taxon>Pseudomonadati</taxon>
        <taxon>Planctomycetota</taxon>
        <taxon>Planctomycetia</taxon>
        <taxon>Isosphaerales</taxon>
        <taxon>Isosphaeraceae</taxon>
        <taxon>Isosphaera</taxon>
    </lineage>
</organism>
<dbReference type="GO" id="GO:0005886">
    <property type="term" value="C:plasma membrane"/>
    <property type="evidence" value="ECO:0007669"/>
    <property type="project" value="TreeGrafter"/>
</dbReference>
<dbReference type="PROSITE" id="PS00674">
    <property type="entry name" value="AAA"/>
    <property type="match status" value="1"/>
</dbReference>
<sequence>MAPPRSASESSTSQTAELRPTGSSVIVPWSELPTELDLPEAVEAAYPEPLAHTADSLRRGLPVLIEADKELVPFLYMAIRNRLRAHNLRCLYLDGREQATPPDNQPGRNAAGGPSPSASHTGGFNQGVLGTMLQQLRDAVRGAMEARVLVLPHLDLLTTSAGGLTGEAREAVTLLYENPNLVALGFKDPSFPLPKVIENVFPRRIHLLGLPRDRLRHLVTLREARKFGREFNPWTLYKHVSGMNAVRLRRLLSTLDGPDYPESPRKVLAQIRQSTVGSSLEIPEVDLYNDIGGYDKVKQRIQREILDPLARRDQLDDPDAIKRLEGLIPKGIILHGPPGTGKTLFAKAIATALGAAVTIVSGPELKSKWVGESEENLRRVFRQARESAPAVIVFDELDSFAVRRGSYEGSGVEHSMVNQLLTEMDGFHAEELVFVVGTTNFAESLDPALLRPGRFEYHLHIPYPSAEDRRAIWKVHDRAMNLRMTDAALEAAVRITGDLVPGVDPPSRYSGDHIQALGRALARRRLRLGTGPDTPTTPEDLEAVLLEWVERPELTPEEEKVVAVHECGHAVVSLFCPHAPAIERISIRGDLAGSLGHVKHLDHAHKHIITRGRLLDDICVLMGGREAERLMLDDLSIGSSEDLRRATAIARALVEEFGMDDSAGVRRFMADDQPRRIPDLSEADRQRLDQAVSTILESQRIRAAAILTEHRLLVDTLRDLLLERKVLSARDLAQLVPDKPSVLARVASPT</sequence>
<dbReference type="InterPro" id="IPR003593">
    <property type="entry name" value="AAA+_ATPase"/>
</dbReference>
<dbReference type="PANTHER" id="PTHR23076:SF97">
    <property type="entry name" value="ATP-DEPENDENT ZINC METALLOPROTEASE YME1L1"/>
    <property type="match status" value="1"/>
</dbReference>
<dbReference type="GO" id="GO:0004222">
    <property type="term" value="F:metalloendopeptidase activity"/>
    <property type="evidence" value="ECO:0007669"/>
    <property type="project" value="InterPro"/>
</dbReference>
<dbReference type="Gene3D" id="1.20.58.760">
    <property type="entry name" value="Peptidase M41"/>
    <property type="match status" value="1"/>
</dbReference>
<evidence type="ECO:0000313" key="8">
    <source>
        <dbReference type="Proteomes" id="UP000008631"/>
    </source>
</evidence>
<dbReference type="eggNOG" id="COG0465">
    <property type="taxonomic scope" value="Bacteria"/>
</dbReference>
<keyword evidence="2 4" id="KW-0067">ATP-binding</keyword>
<evidence type="ECO:0000259" key="6">
    <source>
        <dbReference type="SMART" id="SM00382"/>
    </source>
</evidence>
<feature type="region of interest" description="Disordered" evidence="5">
    <location>
        <begin position="1"/>
        <end position="24"/>
    </location>
</feature>
<gene>
    <name evidence="7" type="ordered locus">Isop_0543</name>
</gene>
<evidence type="ECO:0000256" key="1">
    <source>
        <dbReference type="ARBA" id="ARBA00022741"/>
    </source>
</evidence>
<dbReference type="RefSeq" id="WP_013563425.1">
    <property type="nucleotide sequence ID" value="NC_014962.1"/>
</dbReference>
<keyword evidence="8" id="KW-1185">Reference proteome</keyword>
<comment type="similarity">
    <text evidence="4">Belongs to the AAA ATPase family.</text>
</comment>
<dbReference type="EMBL" id="CP002353">
    <property type="protein sequence ID" value="ADV61136.1"/>
    <property type="molecule type" value="Genomic_DNA"/>
</dbReference>
<dbReference type="Pfam" id="PF01434">
    <property type="entry name" value="Peptidase_M41"/>
    <property type="match status" value="1"/>
</dbReference>
<dbReference type="STRING" id="575540.Isop_0543"/>
<dbReference type="SMART" id="SM00382">
    <property type="entry name" value="AAA"/>
    <property type="match status" value="1"/>
</dbReference>
<dbReference type="HOGENOM" id="CLU_391201_0_0_0"/>
<keyword evidence="3" id="KW-0175">Coiled coil</keyword>
<reference key="1">
    <citation type="submission" date="2010-11" db="EMBL/GenBank/DDBJ databases">
        <title>The complete sequence of chromosome of Isophaera pallida ATCC 43644.</title>
        <authorList>
            <consortium name="US DOE Joint Genome Institute (JGI-PGF)"/>
            <person name="Lucas S."/>
            <person name="Copeland A."/>
            <person name="Lapidus A."/>
            <person name="Bruce D."/>
            <person name="Goodwin L."/>
            <person name="Pitluck S."/>
            <person name="Kyrpides N."/>
            <person name="Mavromatis K."/>
            <person name="Pagani I."/>
            <person name="Ivanova N."/>
            <person name="Saunders E."/>
            <person name="Brettin T."/>
            <person name="Detter J.C."/>
            <person name="Han C."/>
            <person name="Tapia R."/>
            <person name="Land M."/>
            <person name="Hauser L."/>
            <person name="Markowitz V."/>
            <person name="Cheng J.-F."/>
            <person name="Hugenholtz P."/>
            <person name="Woyke T."/>
            <person name="Wu D."/>
            <person name="Eisen J.A."/>
        </authorList>
    </citation>
    <scope>NUCLEOTIDE SEQUENCE</scope>
    <source>
        <strain>ATCC 43644</strain>
    </source>
</reference>
<dbReference type="PANTHER" id="PTHR23076">
    <property type="entry name" value="METALLOPROTEASE M41 FTSH"/>
    <property type="match status" value="1"/>
</dbReference>
<dbReference type="Gene3D" id="1.10.8.60">
    <property type="match status" value="1"/>
</dbReference>
<evidence type="ECO:0000256" key="3">
    <source>
        <dbReference type="ARBA" id="ARBA00023054"/>
    </source>
</evidence>
<dbReference type="InterPro" id="IPR027417">
    <property type="entry name" value="P-loop_NTPase"/>
</dbReference>
<evidence type="ECO:0000256" key="5">
    <source>
        <dbReference type="SAM" id="MobiDB-lite"/>
    </source>
</evidence>
<dbReference type="InParanoid" id="E8R018"/>
<dbReference type="SUPFAM" id="SSF140990">
    <property type="entry name" value="FtsH protease domain-like"/>
    <property type="match status" value="1"/>
</dbReference>
<dbReference type="GO" id="GO:0006508">
    <property type="term" value="P:proteolysis"/>
    <property type="evidence" value="ECO:0007669"/>
    <property type="project" value="InterPro"/>
</dbReference>
<dbReference type="InterPro" id="IPR000642">
    <property type="entry name" value="Peptidase_M41"/>
</dbReference>
<dbReference type="AlphaFoldDB" id="E8R018"/>
<dbReference type="KEGG" id="ipa:Isop_0543"/>
<dbReference type="GO" id="GO:0016887">
    <property type="term" value="F:ATP hydrolysis activity"/>
    <property type="evidence" value="ECO:0007669"/>
    <property type="project" value="InterPro"/>
</dbReference>
<evidence type="ECO:0000256" key="2">
    <source>
        <dbReference type="ARBA" id="ARBA00022840"/>
    </source>
</evidence>
<dbReference type="Gene3D" id="3.40.50.300">
    <property type="entry name" value="P-loop containing nucleotide triphosphate hydrolases"/>
    <property type="match status" value="1"/>
</dbReference>
<dbReference type="FunFam" id="3.40.50.300:FF:001025">
    <property type="entry name" value="ATPase family, AAA domain-containing 2B"/>
    <property type="match status" value="1"/>
</dbReference>
<dbReference type="InterPro" id="IPR003959">
    <property type="entry name" value="ATPase_AAA_core"/>
</dbReference>
<dbReference type="GO" id="GO:0004176">
    <property type="term" value="F:ATP-dependent peptidase activity"/>
    <property type="evidence" value="ECO:0007669"/>
    <property type="project" value="InterPro"/>
</dbReference>
<dbReference type="InterPro" id="IPR037219">
    <property type="entry name" value="Peptidase_M41-like"/>
</dbReference>
<name>E8R018_ISOPI</name>
<evidence type="ECO:0000313" key="7">
    <source>
        <dbReference type="EMBL" id="ADV61136.1"/>
    </source>
</evidence>
<proteinExistence type="inferred from homology"/>
<dbReference type="SUPFAM" id="SSF52540">
    <property type="entry name" value="P-loop containing nucleoside triphosphate hydrolases"/>
    <property type="match status" value="1"/>
</dbReference>
<feature type="domain" description="AAA+ ATPase" evidence="6">
    <location>
        <begin position="328"/>
        <end position="465"/>
    </location>
</feature>
<protein>
    <submittedName>
        <fullName evidence="7">AAA ATPase central domain protein</fullName>
    </submittedName>
</protein>
<dbReference type="GO" id="GO:0030163">
    <property type="term" value="P:protein catabolic process"/>
    <property type="evidence" value="ECO:0007669"/>
    <property type="project" value="TreeGrafter"/>
</dbReference>
<dbReference type="InterPro" id="IPR003960">
    <property type="entry name" value="ATPase_AAA_CS"/>
</dbReference>
<dbReference type="OrthoDB" id="9809379at2"/>
<reference evidence="7 8" key="2">
    <citation type="journal article" date="2011" name="Stand. Genomic Sci.">
        <title>Complete genome sequence of Isosphaera pallida type strain (IS1B).</title>
        <authorList>
            <consortium name="US DOE Joint Genome Institute (JGI-PGF)"/>
            <person name="Goker M."/>
            <person name="Cleland D."/>
            <person name="Saunders E."/>
            <person name="Lapidus A."/>
            <person name="Nolan M."/>
            <person name="Lucas S."/>
            <person name="Hammon N."/>
            <person name="Deshpande S."/>
            <person name="Cheng J.F."/>
            <person name="Tapia R."/>
            <person name="Han C."/>
            <person name="Goodwin L."/>
            <person name="Pitluck S."/>
            <person name="Liolios K."/>
            <person name="Pagani I."/>
            <person name="Ivanova N."/>
            <person name="Mavromatis K."/>
            <person name="Pati A."/>
            <person name="Chen A."/>
            <person name="Palaniappan K."/>
            <person name="Land M."/>
            <person name="Hauser L."/>
            <person name="Chang Y.J."/>
            <person name="Jeffries C.D."/>
            <person name="Detter J.C."/>
            <person name="Beck B."/>
            <person name="Woyke T."/>
            <person name="Bristow J."/>
            <person name="Eisen J.A."/>
            <person name="Markowitz V."/>
            <person name="Hugenholtz P."/>
            <person name="Kyrpides N.C."/>
            <person name="Klenk H.P."/>
        </authorList>
    </citation>
    <scope>NUCLEOTIDE SEQUENCE [LARGE SCALE GENOMIC DNA]</scope>
    <source>
        <strain evidence="8">ATCC 43644 / DSM 9630 / IS1B</strain>
    </source>
</reference>
<keyword evidence="1 4" id="KW-0547">Nucleotide-binding</keyword>
<accession>E8R018</accession>
<feature type="compositionally biased region" description="Low complexity" evidence="5">
    <location>
        <begin position="1"/>
        <end position="17"/>
    </location>
</feature>